<feature type="domain" description="Chorismate-utilising enzyme C-terminal" evidence="1">
    <location>
        <begin position="118"/>
        <end position="363"/>
    </location>
</feature>
<dbReference type="Gene3D" id="3.60.120.10">
    <property type="entry name" value="Anthranilate synthase"/>
    <property type="match status" value="1"/>
</dbReference>
<dbReference type="STRING" id="385682.SAMN05444380_10364"/>
<evidence type="ECO:0000259" key="1">
    <source>
        <dbReference type="Pfam" id="PF00425"/>
    </source>
</evidence>
<dbReference type="PANTHER" id="PTHR42839:SF2">
    <property type="entry name" value="ISOCHORISMATE SYNTHASE ENTC"/>
    <property type="match status" value="1"/>
</dbReference>
<dbReference type="FunCoup" id="A0A1I1W0F1">
    <property type="interactions" value="72"/>
</dbReference>
<dbReference type="InterPro" id="IPR005801">
    <property type="entry name" value="ADC_synthase"/>
</dbReference>
<dbReference type="InterPro" id="IPR015890">
    <property type="entry name" value="Chorismate_C"/>
</dbReference>
<sequence length="386" mass="43603">MAIFAFLSKMHQLENSDNTNNIREWLTALLNNDRPFVVYRLPDESVVRGFDVGEVERIDLTRFTPNTYSEAFLVAPFHLSNGAFILRPIGNIKSISLSGKKVDLAESEGSLLEMVGARKAYSQSFTIAHQALKSGEADKVVLARQMEVPKVSADMLPHVFETLCQLYPKAFVYFFVHPLLGRWMGASPEIFLHKDDYNFNTVALAATRSGERCDDDWNSKELEEQGFVAQFIEEKLKDFGVSQFTKDGPRPISAGQVVHLRTHYHFRSQHISNNVGPFLEVLHPTPAVGGYPKEAALEVIGRAETFDRAFYSGFLGPVQHSAFQFFVNIRCMELVNGKAVLYLGGGLTRESGEESEWEETRLKAQTLWSVINSVKQNIRNELYNLR</sequence>
<dbReference type="RefSeq" id="WP_010526791.1">
    <property type="nucleotide sequence ID" value="NZ_AFSL01000019.1"/>
</dbReference>
<dbReference type="SUPFAM" id="SSF56322">
    <property type="entry name" value="ADC synthase"/>
    <property type="match status" value="1"/>
</dbReference>
<accession>A0A1I1W0F1</accession>
<protein>
    <submittedName>
        <fullName evidence="2">Isochorismate synthase</fullName>
    </submittedName>
</protein>
<proteinExistence type="predicted"/>
<dbReference type="PANTHER" id="PTHR42839">
    <property type="entry name" value="ISOCHORISMATE SYNTHASE ENTC"/>
    <property type="match status" value="1"/>
</dbReference>
<gene>
    <name evidence="2" type="ORF">SAMN05444380_10364</name>
</gene>
<name>A0A1I1W0F1_9BACT</name>
<evidence type="ECO:0000313" key="3">
    <source>
        <dbReference type="Proteomes" id="UP000181976"/>
    </source>
</evidence>
<dbReference type="EMBL" id="FONA01000003">
    <property type="protein sequence ID" value="SFD86370.1"/>
    <property type="molecule type" value="Genomic_DNA"/>
</dbReference>
<keyword evidence="3" id="KW-1185">Reference proteome</keyword>
<dbReference type="eggNOG" id="COG1169">
    <property type="taxonomic scope" value="Bacteria"/>
</dbReference>
<dbReference type="AlphaFoldDB" id="A0A1I1W0F1"/>
<reference evidence="2 3" key="1">
    <citation type="submission" date="2016-10" db="EMBL/GenBank/DDBJ databases">
        <authorList>
            <person name="de Groot N.N."/>
        </authorList>
    </citation>
    <scope>NUCLEOTIDE SEQUENCE [LARGE SCALE GENOMIC DNA]</scope>
    <source>
        <strain evidence="2 3">DSM 19012</strain>
    </source>
</reference>
<dbReference type="Proteomes" id="UP000181976">
    <property type="component" value="Unassembled WGS sequence"/>
</dbReference>
<dbReference type="Pfam" id="PF00425">
    <property type="entry name" value="Chorismate_bind"/>
    <property type="match status" value="1"/>
</dbReference>
<evidence type="ECO:0000313" key="2">
    <source>
        <dbReference type="EMBL" id="SFD86370.1"/>
    </source>
</evidence>
<organism evidence="2 3">
    <name type="scientific">Thermophagus xiamenensis</name>
    <dbReference type="NCBI Taxonomy" id="385682"/>
    <lineage>
        <taxon>Bacteria</taxon>
        <taxon>Pseudomonadati</taxon>
        <taxon>Bacteroidota</taxon>
        <taxon>Bacteroidia</taxon>
        <taxon>Marinilabiliales</taxon>
        <taxon>Marinilabiliaceae</taxon>
        <taxon>Thermophagus</taxon>
    </lineage>
</organism>
<dbReference type="InParanoid" id="A0A1I1W0F1"/>